<dbReference type="InterPro" id="IPR056920">
    <property type="entry name" value="PRTase-CE"/>
</dbReference>
<name>A0A8J8CGK5_9CYAN</name>
<dbReference type="RefSeq" id="WP_162421249.1">
    <property type="nucleotide sequence ID" value="NZ_WVIE01000001.1"/>
</dbReference>
<comment type="caution">
    <text evidence="2">The sequence shown here is derived from an EMBL/GenBank/DDBJ whole genome shotgun (WGS) entry which is preliminary data.</text>
</comment>
<organism evidence="2 3">
    <name type="scientific">Myxacorys almedinensis A</name>
    <dbReference type="NCBI Taxonomy" id="2690445"/>
    <lineage>
        <taxon>Bacteria</taxon>
        <taxon>Bacillati</taxon>
        <taxon>Cyanobacteriota</taxon>
        <taxon>Cyanophyceae</taxon>
        <taxon>Leptolyngbyales</taxon>
        <taxon>Leptolyngbyaceae</taxon>
        <taxon>Myxacorys</taxon>
        <taxon>Myxacorys almedinensis</taxon>
    </lineage>
</organism>
<accession>A0A8J8CGK5</accession>
<evidence type="ECO:0000259" key="1">
    <source>
        <dbReference type="Pfam" id="PF24390"/>
    </source>
</evidence>
<dbReference type="Proteomes" id="UP000646053">
    <property type="component" value="Unassembled WGS sequence"/>
</dbReference>
<keyword evidence="3" id="KW-1185">Reference proteome</keyword>
<reference evidence="2" key="1">
    <citation type="submission" date="2019-12" db="EMBL/GenBank/DDBJ databases">
        <title>High-Quality draft genome sequences of three cyanobacteria isolated from the limestone walls of the Old Cathedral of Coimbra.</title>
        <authorList>
            <person name="Tiago I."/>
            <person name="Soares F."/>
            <person name="Portugal A."/>
        </authorList>
    </citation>
    <scope>NUCLEOTIDE SEQUENCE</scope>
    <source>
        <strain evidence="2">A</strain>
    </source>
</reference>
<gene>
    <name evidence="2" type="ORF">GS601_00825</name>
</gene>
<feature type="domain" description="PRTase-CE" evidence="1">
    <location>
        <begin position="32"/>
        <end position="344"/>
    </location>
</feature>
<evidence type="ECO:0000313" key="3">
    <source>
        <dbReference type="Proteomes" id="UP000646053"/>
    </source>
</evidence>
<sequence length="357" mass="41199">MTSQRQALLQSIATIIADYRQGEIPAINSNHVDTWVTQFHRFDFDENAQIVILEQMERILKTYYISHKKAQAFIYKALSSQNLLGANPAETILNVQFLQIQTRGSSQNDLLNLCDSSLQKIYGIEIEDCGRNPVAYIYFDDCLYSGNRVRRDITAWLSSAVSRTTLHIIFFGHHTEGFNYSKRTIEQKAQSRNISVHFWKWHEFHNSRWNPSRFDCFWAREISGDEFVDQYIQVVNERRQNLNRSLPPLFRPNNMPTQGSIFSSPVSRQVIEDAFLKAGAYIVSLPRSPNTSMRPLGYDYLETLGFGAILITYRNIANNCPLALWWGDPGKAYPLNAWYPLFPRTVNITPIPEGEEV</sequence>
<dbReference type="EMBL" id="WVIE01000001">
    <property type="protein sequence ID" value="NDJ15843.1"/>
    <property type="molecule type" value="Genomic_DNA"/>
</dbReference>
<dbReference type="AlphaFoldDB" id="A0A8J8CGK5"/>
<protein>
    <recommendedName>
        <fullName evidence="1">PRTase-CE domain-containing protein</fullName>
    </recommendedName>
</protein>
<proteinExistence type="predicted"/>
<evidence type="ECO:0000313" key="2">
    <source>
        <dbReference type="EMBL" id="NDJ15843.1"/>
    </source>
</evidence>
<dbReference type="Pfam" id="PF24390">
    <property type="entry name" value="PRTase-CE"/>
    <property type="match status" value="1"/>
</dbReference>